<evidence type="ECO:0000313" key="4">
    <source>
        <dbReference type="Proteomes" id="UP001143981"/>
    </source>
</evidence>
<dbReference type="SUPFAM" id="SSF55753">
    <property type="entry name" value="Actin depolymerizing proteins"/>
    <property type="match status" value="1"/>
</dbReference>
<evidence type="ECO:0000256" key="1">
    <source>
        <dbReference type="SAM" id="MobiDB-lite"/>
    </source>
</evidence>
<evidence type="ECO:0000259" key="2">
    <source>
        <dbReference type="Pfam" id="PF00241"/>
    </source>
</evidence>
<feature type="region of interest" description="Disordered" evidence="1">
    <location>
        <begin position="407"/>
        <end position="434"/>
    </location>
</feature>
<feature type="compositionally biased region" description="Polar residues" evidence="1">
    <location>
        <begin position="142"/>
        <end position="172"/>
    </location>
</feature>
<dbReference type="Proteomes" id="UP001143981">
    <property type="component" value="Unassembled WGS sequence"/>
</dbReference>
<feature type="domain" description="ADF-H" evidence="2">
    <location>
        <begin position="3"/>
        <end position="119"/>
    </location>
</feature>
<organism evidence="3 4">
    <name type="scientific">Coemansia biformis</name>
    <dbReference type="NCBI Taxonomy" id="1286918"/>
    <lineage>
        <taxon>Eukaryota</taxon>
        <taxon>Fungi</taxon>
        <taxon>Fungi incertae sedis</taxon>
        <taxon>Zoopagomycota</taxon>
        <taxon>Kickxellomycotina</taxon>
        <taxon>Kickxellomycetes</taxon>
        <taxon>Kickxellales</taxon>
        <taxon>Kickxellaceae</taxon>
        <taxon>Coemansia</taxon>
    </lineage>
</organism>
<feature type="compositionally biased region" description="Low complexity" evidence="1">
    <location>
        <begin position="413"/>
        <end position="434"/>
    </location>
</feature>
<dbReference type="AlphaFoldDB" id="A0A9W7YD96"/>
<protein>
    <recommendedName>
        <fullName evidence="2">ADF-H domain-containing protein</fullName>
    </recommendedName>
</protein>
<dbReference type="InterPro" id="IPR029006">
    <property type="entry name" value="ADF-H/Gelsolin-like_dom_sf"/>
</dbReference>
<dbReference type="SUPFAM" id="SSF50729">
    <property type="entry name" value="PH domain-like"/>
    <property type="match status" value="1"/>
</dbReference>
<feature type="region of interest" description="Disordered" evidence="1">
    <location>
        <begin position="136"/>
        <end position="390"/>
    </location>
</feature>
<reference evidence="3" key="1">
    <citation type="submission" date="2022-07" db="EMBL/GenBank/DDBJ databases">
        <title>Phylogenomic reconstructions and comparative analyses of Kickxellomycotina fungi.</title>
        <authorList>
            <person name="Reynolds N.K."/>
            <person name="Stajich J.E."/>
            <person name="Barry K."/>
            <person name="Grigoriev I.V."/>
            <person name="Crous P."/>
            <person name="Smith M.E."/>
        </authorList>
    </citation>
    <scope>NUCLEOTIDE SEQUENCE</scope>
    <source>
        <strain evidence="3">BCRC 34381</strain>
    </source>
</reference>
<dbReference type="InterPro" id="IPR002108">
    <property type="entry name" value="ADF-H"/>
</dbReference>
<keyword evidence="4" id="KW-1185">Reference proteome</keyword>
<evidence type="ECO:0000313" key="3">
    <source>
        <dbReference type="EMBL" id="KAJ1732512.1"/>
    </source>
</evidence>
<dbReference type="Gene3D" id="2.30.29.30">
    <property type="entry name" value="Pleckstrin-homology domain (PH domain)/Phosphotyrosine-binding domain (PTB)"/>
    <property type="match status" value="1"/>
</dbReference>
<proteinExistence type="predicted"/>
<sequence length="564" mass="60068">MTCDLSDPRIAEAYGRILSNDDIDWMVIGYGSTRDCLSLYAAGDGGVAEMALQVPDEIVYCFVSFEGSRVLVTHVSEKISATTRGMAHQKEIAEFFSQHDVTVNTSKPSELTPTMLRDKTRHLARFRDLFSKVAGSLGRSDSVPQTKLRTSVWRQRANDSSLPSSPLATSFESEPVARNPVAEASGSAEEVAASATPAEGVDTAVPSVHADEGSASHDEDLAVPDEGSASPDEDPASPEEGPASPEEGLASPEEGSASPNEDPARPDSVAQAAAADGNNAARPKSPQAPLVSPPTPKSFSDVAHDASGSDAVPNAALSPVADEFQQTDSPIISSFAHGTQRGELSPTITENHMPPEPPVIRAGSSSSRGNSRPTSAASNPTADRLATAGKGTAAVARFGSLRIRTEKSTVPKQSVSTVASPTPSSSLSPTPSQTDITTMVDQVRVRRESVVELAENIGILGDKYYECLRGYTSIQEPNKAFWKRRYFAIADKTLFMYTNECSRSPSDYLPMDRIVSPPRDAEDEVLMPHSIAVNFGNGECYLYFDSAPMRQAFESEVHKATTAA</sequence>
<gene>
    <name evidence="3" type="ORF">LPJ61_002005</name>
</gene>
<comment type="caution">
    <text evidence="3">The sequence shown here is derived from an EMBL/GenBank/DDBJ whole genome shotgun (WGS) entry which is preliminary data.</text>
</comment>
<feature type="compositionally biased region" description="Low complexity" evidence="1">
    <location>
        <begin position="238"/>
        <end position="248"/>
    </location>
</feature>
<dbReference type="Gene3D" id="3.40.20.10">
    <property type="entry name" value="Severin"/>
    <property type="match status" value="1"/>
</dbReference>
<dbReference type="InterPro" id="IPR011993">
    <property type="entry name" value="PH-like_dom_sf"/>
</dbReference>
<feature type="compositionally biased region" description="Basic and acidic residues" evidence="1">
    <location>
        <begin position="209"/>
        <end position="220"/>
    </location>
</feature>
<dbReference type="Pfam" id="PF00241">
    <property type="entry name" value="Cofilin_ADF"/>
    <property type="match status" value="1"/>
</dbReference>
<feature type="compositionally biased region" description="Low complexity" evidence="1">
    <location>
        <begin position="270"/>
        <end position="281"/>
    </location>
</feature>
<dbReference type="OrthoDB" id="2123378at2759"/>
<name>A0A9W7YD96_9FUNG</name>
<accession>A0A9W7YD96</accession>
<feature type="compositionally biased region" description="Low complexity" evidence="1">
    <location>
        <begin position="181"/>
        <end position="195"/>
    </location>
</feature>
<feature type="compositionally biased region" description="Low complexity" evidence="1">
    <location>
        <begin position="363"/>
        <end position="372"/>
    </location>
</feature>
<dbReference type="EMBL" id="JANBOI010000219">
    <property type="protein sequence ID" value="KAJ1732512.1"/>
    <property type="molecule type" value="Genomic_DNA"/>
</dbReference>